<comment type="caution">
    <text evidence="1">The sequence shown here is derived from an EMBL/GenBank/DDBJ whole genome shotgun (WGS) entry which is preliminary data.</text>
</comment>
<dbReference type="EMBL" id="AWXZ01000029">
    <property type="protein sequence ID" value="ESR24944.1"/>
    <property type="molecule type" value="Genomic_DNA"/>
</dbReference>
<evidence type="ECO:0008006" key="3">
    <source>
        <dbReference type="Google" id="ProtNLM"/>
    </source>
</evidence>
<accession>V4RHZ5</accession>
<dbReference type="RefSeq" id="WP_023432397.1">
    <property type="nucleotide sequence ID" value="NZ_AWXZ01000029.1"/>
</dbReference>
<reference evidence="1 2" key="1">
    <citation type="journal article" date="2014" name="Genome Announc.">
        <title>Draft Genome Sequence of Lutibaculum baratangense Strain AMV1T, Isolated from a Mud Volcano in Andamans, India.</title>
        <authorList>
            <person name="Singh A."/>
            <person name="Sreenivas A."/>
            <person name="Sathyanarayana Reddy G."/>
            <person name="Pinnaka A.K."/>
            <person name="Shivaji S."/>
        </authorList>
    </citation>
    <scope>NUCLEOTIDE SEQUENCE [LARGE SCALE GENOMIC DNA]</scope>
    <source>
        <strain evidence="1 2">AMV1</strain>
    </source>
</reference>
<gene>
    <name evidence="1" type="ORF">N177_2267</name>
</gene>
<evidence type="ECO:0000313" key="2">
    <source>
        <dbReference type="Proteomes" id="UP000017819"/>
    </source>
</evidence>
<protein>
    <recommendedName>
        <fullName evidence="3">DUF1127 domain-containing protein</fullName>
    </recommendedName>
</protein>
<organism evidence="1 2">
    <name type="scientific">Lutibaculum baratangense AMV1</name>
    <dbReference type="NCBI Taxonomy" id="631454"/>
    <lineage>
        <taxon>Bacteria</taxon>
        <taxon>Pseudomonadati</taxon>
        <taxon>Pseudomonadota</taxon>
        <taxon>Alphaproteobacteria</taxon>
        <taxon>Hyphomicrobiales</taxon>
        <taxon>Tepidamorphaceae</taxon>
        <taxon>Lutibaculum</taxon>
    </lineage>
</organism>
<name>V4RHZ5_9HYPH</name>
<evidence type="ECO:0000313" key="1">
    <source>
        <dbReference type="EMBL" id="ESR24944.1"/>
    </source>
</evidence>
<proteinExistence type="predicted"/>
<dbReference type="Proteomes" id="UP000017819">
    <property type="component" value="Unassembled WGS sequence"/>
</dbReference>
<keyword evidence="2" id="KW-1185">Reference proteome</keyword>
<sequence>MATTYAAGEFQPRKTRSITAFFRGVQKRMGLTSRRQGDVLSLRNADDRMLADLGLNRGQLSRILNATTPFAGYDQADIIARNQFRRI</sequence>
<dbReference type="AlphaFoldDB" id="V4RHZ5"/>